<dbReference type="PANTHER" id="PTHR12210">
    <property type="entry name" value="DULLARD PROTEIN PHOSPHATASE"/>
    <property type="match status" value="1"/>
</dbReference>
<dbReference type="Proteomes" id="UP000320475">
    <property type="component" value="Unassembled WGS sequence"/>
</dbReference>
<proteinExistence type="predicted"/>
<accession>A0A507D1N2</accession>
<reference evidence="3 4" key="1">
    <citation type="journal article" date="2019" name="Sci. Rep.">
        <title>Comparative genomics of chytrid fungi reveal insights into the obligate biotrophic and pathogenic lifestyle of Synchytrium endobioticum.</title>
        <authorList>
            <person name="van de Vossenberg B.T.L.H."/>
            <person name="Warris S."/>
            <person name="Nguyen H.D.T."/>
            <person name="van Gent-Pelzer M.P.E."/>
            <person name="Joly D.L."/>
            <person name="van de Geest H.C."/>
            <person name="Bonants P.J.M."/>
            <person name="Smith D.S."/>
            <person name="Levesque C.A."/>
            <person name="van der Lee T.A.J."/>
        </authorList>
    </citation>
    <scope>NUCLEOTIDE SEQUENCE [LARGE SCALE GENOMIC DNA]</scope>
    <source>
        <strain evidence="3 4">LEV6574</strain>
    </source>
</reference>
<feature type="compositionally biased region" description="Low complexity" evidence="1">
    <location>
        <begin position="74"/>
        <end position="83"/>
    </location>
</feature>
<gene>
    <name evidence="3" type="ORF">SeLEV6574_g03909</name>
</gene>
<feature type="compositionally biased region" description="Low complexity" evidence="1">
    <location>
        <begin position="13"/>
        <end position="26"/>
    </location>
</feature>
<dbReference type="InterPro" id="IPR011948">
    <property type="entry name" value="Dullard_phosphatase"/>
</dbReference>
<dbReference type="EMBL" id="QEAM01000143">
    <property type="protein sequence ID" value="TPX45356.1"/>
    <property type="molecule type" value="Genomic_DNA"/>
</dbReference>
<feature type="compositionally biased region" description="Basic residues" evidence="1">
    <location>
        <begin position="31"/>
        <end position="40"/>
    </location>
</feature>
<evidence type="ECO:0000313" key="4">
    <source>
        <dbReference type="Proteomes" id="UP000320475"/>
    </source>
</evidence>
<dbReference type="Gene3D" id="3.40.50.1000">
    <property type="entry name" value="HAD superfamily/HAD-like"/>
    <property type="match status" value="1"/>
</dbReference>
<dbReference type="InterPro" id="IPR023214">
    <property type="entry name" value="HAD_sf"/>
</dbReference>
<name>A0A507D1N2_9FUNG</name>
<dbReference type="InterPro" id="IPR036412">
    <property type="entry name" value="HAD-like_sf"/>
</dbReference>
<feature type="domain" description="FCP1 homology" evidence="2">
    <location>
        <begin position="126"/>
        <end position="285"/>
    </location>
</feature>
<dbReference type="GO" id="GO:0016791">
    <property type="term" value="F:phosphatase activity"/>
    <property type="evidence" value="ECO:0007669"/>
    <property type="project" value="InterPro"/>
</dbReference>
<evidence type="ECO:0000256" key="1">
    <source>
        <dbReference type="SAM" id="MobiDB-lite"/>
    </source>
</evidence>
<feature type="region of interest" description="Disordered" evidence="1">
    <location>
        <begin position="1"/>
        <end position="125"/>
    </location>
</feature>
<dbReference type="FunFam" id="3.40.50.1000:FF:000093">
    <property type="entry name" value="NLI interacting factor-like phosphatase family protein"/>
    <property type="match status" value="1"/>
</dbReference>
<dbReference type="InterPro" id="IPR050365">
    <property type="entry name" value="TIM50"/>
</dbReference>
<evidence type="ECO:0000259" key="2">
    <source>
        <dbReference type="PROSITE" id="PS50969"/>
    </source>
</evidence>
<dbReference type="PROSITE" id="PS50969">
    <property type="entry name" value="FCP1"/>
    <property type="match status" value="1"/>
</dbReference>
<comment type="caution">
    <text evidence="3">The sequence shown here is derived from an EMBL/GenBank/DDBJ whole genome shotgun (WGS) entry which is preliminary data.</text>
</comment>
<protein>
    <recommendedName>
        <fullName evidence="2">FCP1 homology domain-containing protein</fullName>
    </recommendedName>
</protein>
<dbReference type="VEuPathDB" id="FungiDB:SeMB42_g01172"/>
<dbReference type="AlphaFoldDB" id="A0A507D1N2"/>
<dbReference type="CDD" id="cd07521">
    <property type="entry name" value="HAD_FCP1-like"/>
    <property type="match status" value="1"/>
</dbReference>
<organism evidence="3 4">
    <name type="scientific">Synchytrium endobioticum</name>
    <dbReference type="NCBI Taxonomy" id="286115"/>
    <lineage>
        <taxon>Eukaryota</taxon>
        <taxon>Fungi</taxon>
        <taxon>Fungi incertae sedis</taxon>
        <taxon>Chytridiomycota</taxon>
        <taxon>Chytridiomycota incertae sedis</taxon>
        <taxon>Chytridiomycetes</taxon>
        <taxon>Synchytriales</taxon>
        <taxon>Synchytriaceae</taxon>
        <taxon>Synchytrium</taxon>
    </lineage>
</organism>
<dbReference type="SUPFAM" id="SSF56784">
    <property type="entry name" value="HAD-like"/>
    <property type="match status" value="1"/>
</dbReference>
<dbReference type="Pfam" id="PF03031">
    <property type="entry name" value="NIF"/>
    <property type="match status" value="1"/>
</dbReference>
<feature type="compositionally biased region" description="Low complexity" evidence="1">
    <location>
        <begin position="53"/>
        <end position="66"/>
    </location>
</feature>
<dbReference type="InterPro" id="IPR004274">
    <property type="entry name" value="FCP1_dom"/>
</dbReference>
<evidence type="ECO:0000313" key="3">
    <source>
        <dbReference type="EMBL" id="TPX45356.1"/>
    </source>
</evidence>
<feature type="compositionally biased region" description="Low complexity" evidence="1">
    <location>
        <begin position="103"/>
        <end position="119"/>
    </location>
</feature>
<dbReference type="SMART" id="SM00577">
    <property type="entry name" value="CPDc"/>
    <property type="match status" value="1"/>
</dbReference>
<feature type="compositionally biased region" description="Basic residues" evidence="1">
    <location>
        <begin position="1"/>
        <end position="12"/>
    </location>
</feature>
<dbReference type="NCBIfam" id="TIGR02251">
    <property type="entry name" value="HIF-SF_euk"/>
    <property type="match status" value="1"/>
</dbReference>
<dbReference type="OrthoDB" id="277011at2759"/>
<sequence length="299" mass="33251">MPSKTARQKGPRSRLSTASQSSSALAPMARAVRRSARLKHHINDSNAPPPAYSLASNGPLSNLPNSSHDEDTDSSSASDTSSTLARSKANGHSIASSMRGSAPSLSRIRRPIGSPSRLSNGPSSRDHRKIKTLVLDLDETLIHSTSRGSRNHDHMIEVLVDKYVCLYYVYKRPHVDLFLQTVSQWYHLVIFTASMPEYADPVIEHLDRSRTLFSRRFFRAACTNANGVYMKNLSVIEPDLSQVCLLDNSPMSYADHPDNAIPIESWISDPHDEALLDLLPFLDALRFTEDVRTVLSMRV</sequence>